<evidence type="ECO:0000256" key="5">
    <source>
        <dbReference type="PROSITE-ProRule" id="PRU10015"/>
    </source>
</evidence>
<dbReference type="GO" id="GO:0070041">
    <property type="term" value="F:rRNA (uridine-C5-)-methyltransferase activity"/>
    <property type="evidence" value="ECO:0007669"/>
    <property type="project" value="TreeGrafter"/>
</dbReference>
<feature type="active site" evidence="5">
    <location>
        <position position="386"/>
    </location>
</feature>
<dbReference type="RefSeq" id="WP_207117980.1">
    <property type="nucleotide sequence ID" value="NZ_JAFLEQ010000003.1"/>
</dbReference>
<organism evidence="7 8">
    <name type="scientific">Corynebacterium mendelii</name>
    <dbReference type="NCBI Taxonomy" id="2765362"/>
    <lineage>
        <taxon>Bacteria</taxon>
        <taxon>Bacillati</taxon>
        <taxon>Actinomycetota</taxon>
        <taxon>Actinomycetes</taxon>
        <taxon>Mycobacteriales</taxon>
        <taxon>Corynebacteriaceae</taxon>
        <taxon>Corynebacterium</taxon>
    </lineage>
</organism>
<proteinExistence type="inferred from homology"/>
<dbReference type="InterPro" id="IPR029063">
    <property type="entry name" value="SAM-dependent_MTases_sf"/>
</dbReference>
<dbReference type="InterPro" id="IPR002792">
    <property type="entry name" value="TRAM_dom"/>
</dbReference>
<dbReference type="Gene3D" id="3.40.50.150">
    <property type="entry name" value="Vaccinia Virus protein VP39"/>
    <property type="match status" value="1"/>
</dbReference>
<dbReference type="InterPro" id="IPR012340">
    <property type="entry name" value="NA-bd_OB-fold"/>
</dbReference>
<protein>
    <submittedName>
        <fullName evidence="7">Class I SAM-dependent RNA methyltransferase</fullName>
    </submittedName>
</protein>
<evidence type="ECO:0000259" key="6">
    <source>
        <dbReference type="PROSITE" id="PS50926"/>
    </source>
</evidence>
<feature type="binding site" evidence="4">
    <location>
        <position position="251"/>
    </location>
    <ligand>
        <name>S-adenosyl-L-methionine</name>
        <dbReference type="ChEBI" id="CHEBI:59789"/>
    </ligand>
</feature>
<dbReference type="EMBL" id="JAFLEQ010000003">
    <property type="protein sequence ID" value="MBN9643353.1"/>
    <property type="molecule type" value="Genomic_DNA"/>
</dbReference>
<comment type="similarity">
    <text evidence="4">Belongs to the class I-like SAM-binding methyltransferase superfamily. RNA M5U methyltransferase family.</text>
</comment>
<keyword evidence="1 4" id="KW-0489">Methyltransferase</keyword>
<feature type="binding site" evidence="4">
    <location>
        <position position="311"/>
    </location>
    <ligand>
        <name>S-adenosyl-L-methionine</name>
        <dbReference type="ChEBI" id="CHEBI:59789"/>
    </ligand>
</feature>
<dbReference type="Proteomes" id="UP000664332">
    <property type="component" value="Unassembled WGS sequence"/>
</dbReference>
<gene>
    <name evidence="7" type="ORF">JZY06_01710</name>
</gene>
<dbReference type="Gene3D" id="2.40.50.140">
    <property type="entry name" value="Nucleic acid-binding proteins"/>
    <property type="match status" value="1"/>
</dbReference>
<dbReference type="SUPFAM" id="SSF50249">
    <property type="entry name" value="Nucleic acid-binding proteins"/>
    <property type="match status" value="1"/>
</dbReference>
<dbReference type="PROSITE" id="PS01230">
    <property type="entry name" value="TRMA_1"/>
    <property type="match status" value="1"/>
</dbReference>
<keyword evidence="3 4" id="KW-0949">S-adenosyl-L-methionine</keyword>
<feature type="domain" description="TRAM" evidence="6">
    <location>
        <begin position="10"/>
        <end position="69"/>
    </location>
</feature>
<comment type="caution">
    <text evidence="7">The sequence shown here is derived from an EMBL/GenBank/DDBJ whole genome shotgun (WGS) entry which is preliminary data.</text>
</comment>
<feature type="binding site" evidence="4">
    <location>
        <position position="359"/>
    </location>
    <ligand>
        <name>S-adenosyl-L-methionine</name>
        <dbReference type="ChEBI" id="CHEBI:59789"/>
    </ligand>
</feature>
<evidence type="ECO:0000256" key="4">
    <source>
        <dbReference type="PROSITE-ProRule" id="PRU01024"/>
    </source>
</evidence>
<evidence type="ECO:0000256" key="1">
    <source>
        <dbReference type="ARBA" id="ARBA00022603"/>
    </source>
</evidence>
<dbReference type="PROSITE" id="PS51687">
    <property type="entry name" value="SAM_MT_RNA_M5U"/>
    <property type="match status" value="1"/>
</dbReference>
<evidence type="ECO:0000256" key="3">
    <source>
        <dbReference type="ARBA" id="ARBA00022691"/>
    </source>
</evidence>
<dbReference type="InterPro" id="IPR010280">
    <property type="entry name" value="U5_MeTrfase_fam"/>
</dbReference>
<evidence type="ECO:0000256" key="2">
    <source>
        <dbReference type="ARBA" id="ARBA00022679"/>
    </source>
</evidence>
<dbReference type="PANTHER" id="PTHR11061:SF30">
    <property type="entry name" value="TRNA (URACIL(54)-C(5))-METHYLTRANSFERASE"/>
    <property type="match status" value="1"/>
</dbReference>
<dbReference type="PANTHER" id="PTHR11061">
    <property type="entry name" value="RNA M5U METHYLTRANSFERASE"/>
    <property type="match status" value="1"/>
</dbReference>
<accession>A0A939E004</accession>
<evidence type="ECO:0000313" key="8">
    <source>
        <dbReference type="Proteomes" id="UP000664332"/>
    </source>
</evidence>
<sequence length="429" mass="44300">MTQPDPTNPRLAAGDTATVTITRPCHGGGGIGELPDGRVVMVADALPGDVAEVRVTRSKKSFALAEIVSLTPSDIRVPQRCPAAAAGAGCCDFGHVDPDAAPELKKDVVTDQLRRIGRLDVGKTPPAGGITVATAKPYQGWRTRVRLGVDDEGRAGLRAAKSNRIITSRCAQTVPGLTDGIIGDDAARFTPGMEVVAVIDGLGRRHVVEVPRPGRGKRATASKATVIEGTGEVTETLGELAWRLPATAFWQAHTAAPGLLAEAISRLTAEGLRVVDPTLTDDRSAGWDLYGGAGVFAPALGEALEEAVGEDVTVYSVEASAAAAASGRQALADIPVTFVTGDVAAAVAQLPAPLGVVCDPPRTGAGEKAIAACAAAAPPVVVHLGCDAATFARDTGSWMAHGYRLHRLEIIDTFPGTHHVESIGLFVRN</sequence>
<keyword evidence="8" id="KW-1185">Reference proteome</keyword>
<dbReference type="PROSITE" id="PS50926">
    <property type="entry name" value="TRAM"/>
    <property type="match status" value="1"/>
</dbReference>
<reference evidence="7" key="1">
    <citation type="submission" date="2021-03" db="EMBL/GenBank/DDBJ databases">
        <authorList>
            <person name="Sun Q."/>
        </authorList>
    </citation>
    <scope>NUCLEOTIDE SEQUENCE</scope>
    <source>
        <strain evidence="7">CCM 8862</strain>
    </source>
</reference>
<feature type="active site" description="Nucleophile" evidence="4">
    <location>
        <position position="386"/>
    </location>
</feature>
<dbReference type="SUPFAM" id="SSF53335">
    <property type="entry name" value="S-adenosyl-L-methionine-dependent methyltransferases"/>
    <property type="match status" value="1"/>
</dbReference>
<dbReference type="AlphaFoldDB" id="A0A939E004"/>
<dbReference type="InterPro" id="IPR030390">
    <property type="entry name" value="MeTrfase_TrmA_AS"/>
</dbReference>
<evidence type="ECO:0000313" key="7">
    <source>
        <dbReference type="EMBL" id="MBN9643353.1"/>
    </source>
</evidence>
<dbReference type="Pfam" id="PF01938">
    <property type="entry name" value="TRAM"/>
    <property type="match status" value="1"/>
</dbReference>
<dbReference type="GO" id="GO:0070475">
    <property type="term" value="P:rRNA base methylation"/>
    <property type="evidence" value="ECO:0007669"/>
    <property type="project" value="TreeGrafter"/>
</dbReference>
<keyword evidence="2 4" id="KW-0808">Transferase</keyword>
<feature type="binding site" evidence="4">
    <location>
        <position position="290"/>
    </location>
    <ligand>
        <name>S-adenosyl-L-methionine</name>
        <dbReference type="ChEBI" id="CHEBI:59789"/>
    </ligand>
</feature>
<name>A0A939E004_9CORY</name>